<feature type="active site" evidence="7">
    <location>
        <position position="119"/>
    </location>
</feature>
<dbReference type="Proteomes" id="UP000257240">
    <property type="component" value="Unassembled WGS sequence"/>
</dbReference>
<accession>A0A101FKE3</accession>
<sequence length="370" mass="40915">MKKNIKKFLVLILFFCLILFGKQGLAEDINSLSEISAITAVTLDATTGKVLFAKNPNLKIPPASTVKLVTAMVVLDKLSLNKKVTISKTAAETPSVAPLLKEGEVYTVKDLLYLMLMKSSNQAAVALAEEVAGSEENFTFYMNRKAKELGLKNSHFTSASGLPAPGQYTTAYELSLILYHALKYPLIKEIIHTPTKIIASENGRVLVLKNTNNLLEDPEVKNYVLGGKTGFTRASKHCLVTASQVNNHLIITSVLGAPSRESLWRDSKELIKFSRLVLENKAEPLYLTTVVTSQIPMHHVSKGKIFKAKSVAKSSKKSNKFAKKTTKNRKNKKLALKKQKPSKLKTKMAKTKKKNTKITVKDSNTQKKRS</sequence>
<dbReference type="PRINTS" id="PR00725">
    <property type="entry name" value="DADACBPTASE1"/>
</dbReference>
<reference evidence="12 13" key="1">
    <citation type="journal article" date="2018" name="Nat. Biotechnol.">
        <title>A standardized bacterial taxonomy based on genome phylogeny substantially revises the tree of life.</title>
        <authorList>
            <person name="Parks D.H."/>
            <person name="Chuvochina M."/>
            <person name="Waite D.W."/>
            <person name="Rinke C."/>
            <person name="Skarshewski A."/>
            <person name="Chaumeil P.A."/>
            <person name="Hugenholtz P."/>
        </authorList>
    </citation>
    <scope>NUCLEOTIDE SEQUENCE [LARGE SCALE GENOMIC DNA]</scope>
    <source>
        <strain evidence="12">UBA12529</strain>
    </source>
</reference>
<dbReference type="PANTHER" id="PTHR21581:SF26">
    <property type="entry name" value="D-ALANYL-D-ALANINE ENDOPEPTIDASE"/>
    <property type="match status" value="1"/>
</dbReference>
<dbReference type="InterPro" id="IPR001967">
    <property type="entry name" value="Peptidase_S11_N"/>
</dbReference>
<evidence type="ECO:0000313" key="13">
    <source>
        <dbReference type="Proteomes" id="UP000257240"/>
    </source>
</evidence>
<dbReference type="EMBL" id="DLVE01000092">
    <property type="protein sequence ID" value="HAA84611.1"/>
    <property type="molecule type" value="Genomic_DNA"/>
</dbReference>
<dbReference type="GO" id="GO:0008360">
    <property type="term" value="P:regulation of cell shape"/>
    <property type="evidence" value="ECO:0007669"/>
    <property type="project" value="UniProtKB-KW"/>
</dbReference>
<keyword evidence="6" id="KW-0961">Cell wall biogenesis/degradation</keyword>
<keyword evidence="4" id="KW-0133">Cell shape</keyword>
<evidence type="ECO:0000313" key="12">
    <source>
        <dbReference type="EMBL" id="HAA84611.1"/>
    </source>
</evidence>
<evidence type="ECO:0000256" key="1">
    <source>
        <dbReference type="ARBA" id="ARBA00007164"/>
    </source>
</evidence>
<organism evidence="12 13">
    <name type="scientific">Thermodesulfobacterium commune</name>
    <dbReference type="NCBI Taxonomy" id="1741"/>
    <lineage>
        <taxon>Bacteria</taxon>
        <taxon>Pseudomonadati</taxon>
        <taxon>Thermodesulfobacteriota</taxon>
        <taxon>Thermodesulfobacteria</taxon>
        <taxon>Thermodesulfobacteriales</taxon>
        <taxon>Thermodesulfobacteriaceae</taxon>
        <taxon>Thermodesulfobacterium</taxon>
    </lineage>
</organism>
<evidence type="ECO:0000256" key="8">
    <source>
        <dbReference type="PIRSR" id="PIRSR618044-2"/>
    </source>
</evidence>
<evidence type="ECO:0000256" key="7">
    <source>
        <dbReference type="PIRSR" id="PIRSR618044-1"/>
    </source>
</evidence>
<keyword evidence="12" id="KW-0121">Carboxypeptidase</keyword>
<keyword evidence="3" id="KW-0378">Hydrolase</keyword>
<feature type="active site" description="Acyl-ester intermediate" evidence="7">
    <location>
        <position position="64"/>
    </location>
</feature>
<feature type="domain" description="Peptidase S11 D-alanyl-D-alanine carboxypeptidase A N-terminal" evidence="11">
    <location>
        <begin position="31"/>
        <end position="258"/>
    </location>
</feature>
<feature type="compositionally biased region" description="Basic residues" evidence="10">
    <location>
        <begin position="315"/>
        <end position="356"/>
    </location>
</feature>
<evidence type="ECO:0000256" key="3">
    <source>
        <dbReference type="ARBA" id="ARBA00022801"/>
    </source>
</evidence>
<dbReference type="Pfam" id="PF00768">
    <property type="entry name" value="Peptidase_S11"/>
    <property type="match status" value="1"/>
</dbReference>
<dbReference type="AlphaFoldDB" id="A0A101FKE3"/>
<name>A0A101FKE3_9BACT</name>
<evidence type="ECO:0000256" key="5">
    <source>
        <dbReference type="ARBA" id="ARBA00022984"/>
    </source>
</evidence>
<dbReference type="GO" id="GO:0009252">
    <property type="term" value="P:peptidoglycan biosynthetic process"/>
    <property type="evidence" value="ECO:0007669"/>
    <property type="project" value="UniProtKB-KW"/>
</dbReference>
<gene>
    <name evidence="12" type="ORF">DCE01_07500</name>
</gene>
<evidence type="ECO:0000259" key="11">
    <source>
        <dbReference type="Pfam" id="PF00768"/>
    </source>
</evidence>
<dbReference type="Gene3D" id="3.40.710.10">
    <property type="entry name" value="DD-peptidase/beta-lactamase superfamily"/>
    <property type="match status" value="1"/>
</dbReference>
<dbReference type="SUPFAM" id="SSF56601">
    <property type="entry name" value="beta-lactamase/transpeptidase-like"/>
    <property type="match status" value="1"/>
</dbReference>
<feature type="active site" description="Proton acceptor" evidence="7">
    <location>
        <position position="67"/>
    </location>
</feature>
<dbReference type="GO" id="GO:0009002">
    <property type="term" value="F:serine-type D-Ala-D-Ala carboxypeptidase activity"/>
    <property type="evidence" value="ECO:0007669"/>
    <property type="project" value="InterPro"/>
</dbReference>
<evidence type="ECO:0000256" key="4">
    <source>
        <dbReference type="ARBA" id="ARBA00022960"/>
    </source>
</evidence>
<evidence type="ECO:0000256" key="2">
    <source>
        <dbReference type="ARBA" id="ARBA00022729"/>
    </source>
</evidence>
<evidence type="ECO:0000256" key="9">
    <source>
        <dbReference type="RuleBase" id="RU004016"/>
    </source>
</evidence>
<comment type="caution">
    <text evidence="12">The sequence shown here is derived from an EMBL/GenBank/DDBJ whole genome shotgun (WGS) entry which is preliminary data.</text>
</comment>
<feature type="binding site" evidence="8">
    <location>
        <position position="228"/>
    </location>
    <ligand>
        <name>substrate</name>
    </ligand>
</feature>
<dbReference type="GO" id="GO:0071555">
    <property type="term" value="P:cell wall organization"/>
    <property type="evidence" value="ECO:0007669"/>
    <property type="project" value="UniProtKB-KW"/>
</dbReference>
<dbReference type="PANTHER" id="PTHR21581">
    <property type="entry name" value="D-ALANYL-D-ALANINE CARBOXYPEPTIDASE"/>
    <property type="match status" value="1"/>
</dbReference>
<comment type="similarity">
    <text evidence="1 9">Belongs to the peptidase S11 family.</text>
</comment>
<keyword evidence="2" id="KW-0732">Signal</keyword>
<protein>
    <submittedName>
        <fullName evidence="12">D-alanyl-D-alanine carboxypeptidase</fullName>
    </submittedName>
</protein>
<feature type="region of interest" description="Disordered" evidence="10">
    <location>
        <begin position="315"/>
        <end position="370"/>
    </location>
</feature>
<proteinExistence type="inferred from homology"/>
<dbReference type="InterPro" id="IPR018044">
    <property type="entry name" value="Peptidase_S11"/>
</dbReference>
<evidence type="ECO:0000256" key="6">
    <source>
        <dbReference type="ARBA" id="ARBA00023316"/>
    </source>
</evidence>
<keyword evidence="12" id="KW-0645">Protease</keyword>
<dbReference type="GO" id="GO:0006508">
    <property type="term" value="P:proteolysis"/>
    <property type="evidence" value="ECO:0007669"/>
    <property type="project" value="InterPro"/>
</dbReference>
<dbReference type="InterPro" id="IPR012338">
    <property type="entry name" value="Beta-lactam/transpept-like"/>
</dbReference>
<keyword evidence="5" id="KW-0573">Peptidoglycan synthesis</keyword>
<evidence type="ECO:0000256" key="10">
    <source>
        <dbReference type="SAM" id="MobiDB-lite"/>
    </source>
</evidence>